<comment type="caution">
    <text evidence="1">The sequence shown here is derived from an EMBL/GenBank/DDBJ whole genome shotgun (WGS) entry which is preliminary data.</text>
</comment>
<proteinExistence type="predicted"/>
<reference evidence="1 2" key="1">
    <citation type="submission" date="2019-05" db="EMBL/GenBank/DDBJ databases">
        <title>Another draft genome of Portunus trituberculatus and its Hox gene families provides insights of decapod evolution.</title>
        <authorList>
            <person name="Jeong J.-H."/>
            <person name="Song I."/>
            <person name="Kim S."/>
            <person name="Choi T."/>
            <person name="Kim D."/>
            <person name="Ryu S."/>
            <person name="Kim W."/>
        </authorList>
    </citation>
    <scope>NUCLEOTIDE SEQUENCE [LARGE SCALE GENOMIC DNA]</scope>
    <source>
        <tissue evidence="1">Muscle</tissue>
    </source>
</reference>
<organism evidence="1 2">
    <name type="scientific">Portunus trituberculatus</name>
    <name type="common">Swimming crab</name>
    <name type="synonym">Neptunus trituberculatus</name>
    <dbReference type="NCBI Taxonomy" id="210409"/>
    <lineage>
        <taxon>Eukaryota</taxon>
        <taxon>Metazoa</taxon>
        <taxon>Ecdysozoa</taxon>
        <taxon>Arthropoda</taxon>
        <taxon>Crustacea</taxon>
        <taxon>Multicrustacea</taxon>
        <taxon>Malacostraca</taxon>
        <taxon>Eumalacostraca</taxon>
        <taxon>Eucarida</taxon>
        <taxon>Decapoda</taxon>
        <taxon>Pleocyemata</taxon>
        <taxon>Brachyura</taxon>
        <taxon>Eubrachyura</taxon>
        <taxon>Portunoidea</taxon>
        <taxon>Portunidae</taxon>
        <taxon>Portuninae</taxon>
        <taxon>Portunus</taxon>
    </lineage>
</organism>
<keyword evidence="2" id="KW-1185">Reference proteome</keyword>
<evidence type="ECO:0000313" key="2">
    <source>
        <dbReference type="Proteomes" id="UP000324222"/>
    </source>
</evidence>
<gene>
    <name evidence="1" type="ORF">E2C01_000089</name>
</gene>
<dbReference type="Proteomes" id="UP000324222">
    <property type="component" value="Unassembled WGS sequence"/>
</dbReference>
<sequence length="121" mass="13105">MIEVSANGRVLPPEAGWRGKLCGEGRGAGRAATGFGRPLESRANWALLEGRRHAETSSGAALGWLPRGAWSRTTSVLELLSTPHRRARTQHAAALPSRYDVCLAAPCRAHNAPSRLNYMNY</sequence>
<dbReference type="AlphaFoldDB" id="A0A5B7CDP8"/>
<accession>A0A5B7CDP8</accession>
<name>A0A5B7CDP8_PORTR</name>
<dbReference type="EMBL" id="VSRR010000002">
    <property type="protein sequence ID" value="MPC07527.1"/>
    <property type="molecule type" value="Genomic_DNA"/>
</dbReference>
<evidence type="ECO:0000313" key="1">
    <source>
        <dbReference type="EMBL" id="MPC07527.1"/>
    </source>
</evidence>
<protein>
    <submittedName>
        <fullName evidence="1">Uncharacterized protein</fullName>
    </submittedName>
</protein>